<evidence type="ECO:0000256" key="5">
    <source>
        <dbReference type="ARBA" id="ARBA00022692"/>
    </source>
</evidence>
<dbReference type="InterPro" id="IPR007387">
    <property type="entry name" value="TRAP_DctQ"/>
</dbReference>
<sequence>MTEPVSDKKDSRPVRLLLAVGSALVAAIVLLTFIQVVLRYFFGNPQAWAEEVSRYLFVWITFLGIAVAFSRDSHIRLDALVGLLPERPWSVFDKFRRLVELAAMVMMLYSGVLVAWQYRTTTFYTVQGVPRVVFYLAVPVGGLIALVYVVRGLMTRHTKAETTQMEVL</sequence>
<gene>
    <name evidence="11" type="ORF">V6617_13080</name>
</gene>
<evidence type="ECO:0000256" key="9">
    <source>
        <dbReference type="RuleBase" id="RU369079"/>
    </source>
</evidence>
<keyword evidence="5 9" id="KW-0812">Transmembrane</keyword>
<feature type="transmembrane region" description="Helical" evidence="9">
    <location>
        <begin position="16"/>
        <end position="42"/>
    </location>
</feature>
<dbReference type="PANTHER" id="PTHR35011:SF2">
    <property type="entry name" value="2,3-DIKETO-L-GULONATE TRAP TRANSPORTER SMALL PERMEASE PROTEIN YIAM"/>
    <property type="match status" value="1"/>
</dbReference>
<evidence type="ECO:0000256" key="4">
    <source>
        <dbReference type="ARBA" id="ARBA00022519"/>
    </source>
</evidence>
<protein>
    <recommendedName>
        <fullName evidence="9">TRAP transporter small permease protein</fullName>
    </recommendedName>
</protein>
<evidence type="ECO:0000313" key="12">
    <source>
        <dbReference type="Proteomes" id="UP001369958"/>
    </source>
</evidence>
<dbReference type="RefSeq" id="WP_338607397.1">
    <property type="nucleotide sequence ID" value="NZ_CP146275.1"/>
</dbReference>
<evidence type="ECO:0000256" key="8">
    <source>
        <dbReference type="ARBA" id="ARBA00038436"/>
    </source>
</evidence>
<keyword evidence="4 9" id="KW-0997">Cell inner membrane</keyword>
<dbReference type="Proteomes" id="UP001369958">
    <property type="component" value="Chromosome"/>
</dbReference>
<evidence type="ECO:0000256" key="7">
    <source>
        <dbReference type="ARBA" id="ARBA00023136"/>
    </source>
</evidence>
<feature type="domain" description="Tripartite ATP-independent periplasmic transporters DctQ component" evidence="10">
    <location>
        <begin position="28"/>
        <end position="151"/>
    </location>
</feature>
<evidence type="ECO:0000256" key="3">
    <source>
        <dbReference type="ARBA" id="ARBA00022475"/>
    </source>
</evidence>
<feature type="transmembrane region" description="Helical" evidence="9">
    <location>
        <begin position="54"/>
        <end position="70"/>
    </location>
</feature>
<comment type="subcellular location">
    <subcellularLocation>
        <location evidence="1 9">Cell inner membrane</location>
        <topology evidence="1 9">Multi-pass membrane protein</topology>
    </subcellularLocation>
</comment>
<keyword evidence="7 9" id="KW-0472">Membrane</keyword>
<keyword evidence="2 9" id="KW-0813">Transport</keyword>
<evidence type="ECO:0000313" key="11">
    <source>
        <dbReference type="EMBL" id="WWT31936.1"/>
    </source>
</evidence>
<comment type="similarity">
    <text evidence="8 9">Belongs to the TRAP transporter small permease family.</text>
</comment>
<comment type="function">
    <text evidence="9">Part of the tripartite ATP-independent periplasmic (TRAP) transport system.</text>
</comment>
<evidence type="ECO:0000256" key="2">
    <source>
        <dbReference type="ARBA" id="ARBA00022448"/>
    </source>
</evidence>
<feature type="transmembrane region" description="Helical" evidence="9">
    <location>
        <begin position="98"/>
        <end position="118"/>
    </location>
</feature>
<accession>A0ABZ2HWB9</accession>
<dbReference type="Pfam" id="PF04290">
    <property type="entry name" value="DctQ"/>
    <property type="match status" value="1"/>
</dbReference>
<organism evidence="11 12">
    <name type="scientific">Pelagibacterium nitratireducens</name>
    <dbReference type="NCBI Taxonomy" id="1046114"/>
    <lineage>
        <taxon>Bacteria</taxon>
        <taxon>Pseudomonadati</taxon>
        <taxon>Pseudomonadota</taxon>
        <taxon>Alphaproteobacteria</taxon>
        <taxon>Hyphomicrobiales</taxon>
        <taxon>Devosiaceae</taxon>
        <taxon>Pelagibacterium</taxon>
    </lineage>
</organism>
<reference evidence="11 12" key="1">
    <citation type="submission" date="2024-02" db="EMBL/GenBank/DDBJ databases">
        <title>Complete genome sequence of Pelagibacterium nitratireducens ZH15.</title>
        <authorList>
            <person name="Zhao L.H."/>
        </authorList>
    </citation>
    <scope>NUCLEOTIDE SEQUENCE [LARGE SCALE GENOMIC DNA]</scope>
    <source>
        <strain evidence="11 12">ZH15</strain>
    </source>
</reference>
<evidence type="ECO:0000256" key="6">
    <source>
        <dbReference type="ARBA" id="ARBA00022989"/>
    </source>
</evidence>
<comment type="subunit">
    <text evidence="9">The complex comprises the extracytoplasmic solute receptor protein and the two transmembrane proteins.</text>
</comment>
<evidence type="ECO:0000259" key="10">
    <source>
        <dbReference type="Pfam" id="PF04290"/>
    </source>
</evidence>
<keyword evidence="6 9" id="KW-1133">Transmembrane helix</keyword>
<keyword evidence="12" id="KW-1185">Reference proteome</keyword>
<dbReference type="PANTHER" id="PTHR35011">
    <property type="entry name" value="2,3-DIKETO-L-GULONATE TRAP TRANSPORTER SMALL PERMEASE PROTEIN YIAM"/>
    <property type="match status" value="1"/>
</dbReference>
<proteinExistence type="inferred from homology"/>
<evidence type="ECO:0000256" key="1">
    <source>
        <dbReference type="ARBA" id="ARBA00004429"/>
    </source>
</evidence>
<dbReference type="InterPro" id="IPR055348">
    <property type="entry name" value="DctQ"/>
</dbReference>
<keyword evidence="3" id="KW-1003">Cell membrane</keyword>
<name>A0ABZ2HWB9_9HYPH</name>
<dbReference type="EMBL" id="CP146275">
    <property type="protein sequence ID" value="WWT31936.1"/>
    <property type="molecule type" value="Genomic_DNA"/>
</dbReference>
<feature type="transmembrane region" description="Helical" evidence="9">
    <location>
        <begin position="133"/>
        <end position="150"/>
    </location>
</feature>